<feature type="signal peptide" evidence="1">
    <location>
        <begin position="1"/>
        <end position="24"/>
    </location>
</feature>
<keyword evidence="1" id="KW-0732">Signal</keyword>
<evidence type="ECO:0000259" key="2">
    <source>
        <dbReference type="PROSITE" id="PS50234"/>
    </source>
</evidence>
<dbReference type="Gene3D" id="3.40.50.410">
    <property type="entry name" value="von Willebrand factor, type A domain"/>
    <property type="match status" value="1"/>
</dbReference>
<dbReference type="InterPro" id="IPR002035">
    <property type="entry name" value="VWF_A"/>
</dbReference>
<dbReference type="CDD" id="cd00198">
    <property type="entry name" value="vWFA"/>
    <property type="match status" value="1"/>
</dbReference>
<dbReference type="InterPro" id="IPR036465">
    <property type="entry name" value="vWFA_dom_sf"/>
</dbReference>
<dbReference type="Proteomes" id="UP000800200">
    <property type="component" value="Unassembled WGS sequence"/>
</dbReference>
<dbReference type="OrthoDB" id="301415at2759"/>
<evidence type="ECO:0000313" key="4">
    <source>
        <dbReference type="Proteomes" id="UP000800200"/>
    </source>
</evidence>
<reference evidence="3" key="1">
    <citation type="journal article" date="2020" name="Stud. Mycol.">
        <title>101 Dothideomycetes genomes: a test case for predicting lifestyles and emergence of pathogens.</title>
        <authorList>
            <person name="Haridas S."/>
            <person name="Albert R."/>
            <person name="Binder M."/>
            <person name="Bloem J."/>
            <person name="Labutti K."/>
            <person name="Salamov A."/>
            <person name="Andreopoulos B."/>
            <person name="Baker S."/>
            <person name="Barry K."/>
            <person name="Bills G."/>
            <person name="Bluhm B."/>
            <person name="Cannon C."/>
            <person name="Castanera R."/>
            <person name="Culley D."/>
            <person name="Daum C."/>
            <person name="Ezra D."/>
            <person name="Gonzalez J."/>
            <person name="Henrissat B."/>
            <person name="Kuo A."/>
            <person name="Liang C."/>
            <person name="Lipzen A."/>
            <person name="Lutzoni F."/>
            <person name="Magnuson J."/>
            <person name="Mondo S."/>
            <person name="Nolan M."/>
            <person name="Ohm R."/>
            <person name="Pangilinan J."/>
            <person name="Park H.-J."/>
            <person name="Ramirez L."/>
            <person name="Alfaro M."/>
            <person name="Sun H."/>
            <person name="Tritt A."/>
            <person name="Yoshinaga Y."/>
            <person name="Zwiers L.-H."/>
            <person name="Turgeon B."/>
            <person name="Goodwin S."/>
            <person name="Spatafora J."/>
            <person name="Crous P."/>
            <person name="Grigoriev I."/>
        </authorList>
    </citation>
    <scope>NUCLEOTIDE SEQUENCE</scope>
    <source>
        <strain evidence="3">CBS 207.26</strain>
    </source>
</reference>
<feature type="non-terminal residue" evidence="3">
    <location>
        <position position="285"/>
    </location>
</feature>
<organism evidence="3 4">
    <name type="scientific">Zopfia rhizophila CBS 207.26</name>
    <dbReference type="NCBI Taxonomy" id="1314779"/>
    <lineage>
        <taxon>Eukaryota</taxon>
        <taxon>Fungi</taxon>
        <taxon>Dikarya</taxon>
        <taxon>Ascomycota</taxon>
        <taxon>Pezizomycotina</taxon>
        <taxon>Dothideomycetes</taxon>
        <taxon>Dothideomycetes incertae sedis</taxon>
        <taxon>Zopfiaceae</taxon>
        <taxon>Zopfia</taxon>
    </lineage>
</organism>
<evidence type="ECO:0000313" key="3">
    <source>
        <dbReference type="EMBL" id="KAF2192113.1"/>
    </source>
</evidence>
<dbReference type="EMBL" id="ML994615">
    <property type="protein sequence ID" value="KAF2192113.1"/>
    <property type="molecule type" value="Genomic_DNA"/>
</dbReference>
<dbReference type="PROSITE" id="PS50234">
    <property type="entry name" value="VWFA"/>
    <property type="match status" value="1"/>
</dbReference>
<proteinExistence type="predicted"/>
<name>A0A6A6EM50_9PEZI</name>
<evidence type="ECO:0000256" key="1">
    <source>
        <dbReference type="SAM" id="SignalP"/>
    </source>
</evidence>
<feature type="domain" description="VWFA" evidence="2">
    <location>
        <begin position="41"/>
        <end position="176"/>
    </location>
</feature>
<keyword evidence="4" id="KW-1185">Reference proteome</keyword>
<dbReference type="Pfam" id="PF00092">
    <property type="entry name" value="VWA"/>
    <property type="match status" value="1"/>
</dbReference>
<protein>
    <recommendedName>
        <fullName evidence="2">VWFA domain-containing protein</fullName>
    </recommendedName>
</protein>
<dbReference type="SUPFAM" id="SSF53300">
    <property type="entry name" value="vWA-like"/>
    <property type="match status" value="1"/>
</dbReference>
<dbReference type="AlphaFoldDB" id="A0A6A6EM50"/>
<feature type="chain" id="PRO_5025359184" description="VWFA domain-containing protein" evidence="1">
    <location>
        <begin position="25"/>
        <end position="285"/>
    </location>
</feature>
<sequence>MKASFLTLLLLAILSSSSPLVSRGFQKCKTLQASSNNGGRKIAIVIDESDSMETNDPWDLRIDAGRAINDWLISSGEAGGGKKADLVSIIGFDDATRLLYPLGNPSGADKVFTQISERGGTFIAGGVDEAISELTKPGHDPTANNSAIVVLTDGNDSSASKLVESIDTAGQQGIRVSFGFLTGHGTSYQDPNVLSAILGTGGMYATIDGATAQNAFVNLVIVHGLTDNDNPSPRNSTTLYNGLSIAFVLDDSGTNTLTYTAEARERLVFSIASVAAGALDMTAND</sequence>
<accession>A0A6A6EM50</accession>
<dbReference type="SMART" id="SM00327">
    <property type="entry name" value="VWA"/>
    <property type="match status" value="1"/>
</dbReference>
<gene>
    <name evidence="3" type="ORF">K469DRAFT_554604</name>
</gene>